<evidence type="ECO:0000256" key="4">
    <source>
        <dbReference type="ARBA" id="ARBA00038493"/>
    </source>
</evidence>
<dbReference type="Proteomes" id="UP000620124">
    <property type="component" value="Unassembled WGS sequence"/>
</dbReference>
<dbReference type="InterPro" id="IPR002818">
    <property type="entry name" value="DJ-1/PfpI"/>
</dbReference>
<dbReference type="Pfam" id="PF01965">
    <property type="entry name" value="DJ-1_PfpI"/>
    <property type="match status" value="1"/>
</dbReference>
<evidence type="ECO:0000256" key="2">
    <source>
        <dbReference type="ARBA" id="ARBA00023016"/>
    </source>
</evidence>
<keyword evidence="9" id="KW-1185">Reference proteome</keyword>
<dbReference type="PANTHER" id="PTHR48094">
    <property type="entry name" value="PROTEIN/NUCLEIC ACID DEGLYCASE DJ-1-RELATED"/>
    <property type="match status" value="1"/>
</dbReference>
<feature type="domain" description="DJ-1/PfpI" evidence="7">
    <location>
        <begin position="118"/>
        <end position="247"/>
    </location>
</feature>
<dbReference type="InterPro" id="IPR050325">
    <property type="entry name" value="Prot/Nucl_acid_deglycase"/>
</dbReference>
<evidence type="ECO:0000256" key="5">
    <source>
        <dbReference type="ARBA" id="ARBA00048082"/>
    </source>
</evidence>
<dbReference type="GO" id="GO:0005737">
    <property type="term" value="C:cytoplasm"/>
    <property type="evidence" value="ECO:0007669"/>
    <property type="project" value="TreeGrafter"/>
</dbReference>
<proteinExistence type="inferred from homology"/>
<evidence type="ECO:0000256" key="3">
    <source>
        <dbReference type="ARBA" id="ARBA00023239"/>
    </source>
</evidence>
<sequence>MPAILFVLTSVSTTLTGAPTVRFLGVPYLPEAAHPYYILAPHATVDFASPGGANPPLDPASIAVSKIIFYSVKIRVSTNANSRTNRMPPAYNFWQMRPSKASWPPAKKLSEVSSKAMSQVLMATRQFYQGGKITSAVCHGPAALVNVTDAEGKSIFAGRAATGFSNVEEIQMDKVKVGEIDIASTRCWVDADFRTCHSFFKSGCIISLGGKYEKAAEPWVSHVVVDGNVYTGQNPASAAAIGQVILKALELQGSK</sequence>
<comment type="similarity">
    <text evidence="4">Belongs to the peptidase C56 family. HSP31-like subfamily.</text>
</comment>
<dbReference type="EC" id="4.2.1.130" evidence="1"/>
<dbReference type="OrthoDB" id="543156at2759"/>
<evidence type="ECO:0000313" key="9">
    <source>
        <dbReference type="Proteomes" id="UP000620124"/>
    </source>
</evidence>
<feature type="chain" id="PRO_5034286861" description="D-lactate dehydratase" evidence="6">
    <location>
        <begin position="18"/>
        <end position="255"/>
    </location>
</feature>
<evidence type="ECO:0000313" key="8">
    <source>
        <dbReference type="EMBL" id="KAF7352838.1"/>
    </source>
</evidence>
<dbReference type="GO" id="GO:0019172">
    <property type="term" value="F:glyoxalase III activity"/>
    <property type="evidence" value="ECO:0007669"/>
    <property type="project" value="UniProtKB-EC"/>
</dbReference>
<evidence type="ECO:0000256" key="1">
    <source>
        <dbReference type="ARBA" id="ARBA00013134"/>
    </source>
</evidence>
<comment type="catalytic activity">
    <reaction evidence="5">
        <text>methylglyoxal + H2O = (R)-lactate + H(+)</text>
        <dbReference type="Rhea" id="RHEA:27754"/>
        <dbReference type="ChEBI" id="CHEBI:15377"/>
        <dbReference type="ChEBI" id="CHEBI:15378"/>
        <dbReference type="ChEBI" id="CHEBI:16004"/>
        <dbReference type="ChEBI" id="CHEBI:17158"/>
        <dbReference type="EC" id="4.2.1.130"/>
    </reaction>
</comment>
<keyword evidence="2" id="KW-0346">Stress response</keyword>
<keyword evidence="3" id="KW-0456">Lyase</keyword>
<dbReference type="GO" id="GO:0019243">
    <property type="term" value="P:methylglyoxal catabolic process to D-lactate via S-lactoyl-glutathione"/>
    <property type="evidence" value="ECO:0007669"/>
    <property type="project" value="TreeGrafter"/>
</dbReference>
<reference evidence="8" key="1">
    <citation type="submission" date="2020-05" db="EMBL/GenBank/DDBJ databases">
        <title>Mycena genomes resolve the evolution of fungal bioluminescence.</title>
        <authorList>
            <person name="Tsai I.J."/>
        </authorList>
    </citation>
    <scope>NUCLEOTIDE SEQUENCE</scope>
    <source>
        <strain evidence="8">CCC161011</strain>
    </source>
</reference>
<dbReference type="EMBL" id="JACAZI010000009">
    <property type="protein sequence ID" value="KAF7352838.1"/>
    <property type="molecule type" value="Genomic_DNA"/>
</dbReference>
<gene>
    <name evidence="8" type="ORF">MVEN_01250800</name>
</gene>
<dbReference type="CDD" id="cd03141">
    <property type="entry name" value="GATase1_Hsp31_like"/>
    <property type="match status" value="1"/>
</dbReference>
<keyword evidence="6" id="KW-0732">Signal</keyword>
<feature type="signal peptide" evidence="6">
    <location>
        <begin position="1"/>
        <end position="17"/>
    </location>
</feature>
<evidence type="ECO:0000259" key="7">
    <source>
        <dbReference type="Pfam" id="PF01965"/>
    </source>
</evidence>
<dbReference type="Gene3D" id="3.40.50.880">
    <property type="match status" value="2"/>
</dbReference>
<evidence type="ECO:0000256" key="6">
    <source>
        <dbReference type="SAM" id="SignalP"/>
    </source>
</evidence>
<protein>
    <recommendedName>
        <fullName evidence="1">D-lactate dehydratase</fullName>
        <ecNumber evidence="1">4.2.1.130</ecNumber>
    </recommendedName>
</protein>
<dbReference type="PANTHER" id="PTHR48094:SF11">
    <property type="entry name" value="GLUTATHIONE-INDEPENDENT GLYOXALASE HSP31-RELATED"/>
    <property type="match status" value="1"/>
</dbReference>
<accession>A0A8H6Y3Y2</accession>
<dbReference type="AlphaFoldDB" id="A0A8H6Y3Y2"/>
<comment type="caution">
    <text evidence="8">The sequence shown here is derived from an EMBL/GenBank/DDBJ whole genome shotgun (WGS) entry which is preliminary data.</text>
</comment>
<organism evidence="8 9">
    <name type="scientific">Mycena venus</name>
    <dbReference type="NCBI Taxonomy" id="2733690"/>
    <lineage>
        <taxon>Eukaryota</taxon>
        <taxon>Fungi</taxon>
        <taxon>Dikarya</taxon>
        <taxon>Basidiomycota</taxon>
        <taxon>Agaricomycotina</taxon>
        <taxon>Agaricomycetes</taxon>
        <taxon>Agaricomycetidae</taxon>
        <taxon>Agaricales</taxon>
        <taxon>Marasmiineae</taxon>
        <taxon>Mycenaceae</taxon>
        <taxon>Mycena</taxon>
    </lineage>
</organism>
<dbReference type="InterPro" id="IPR029062">
    <property type="entry name" value="Class_I_gatase-like"/>
</dbReference>
<dbReference type="SUPFAM" id="SSF52317">
    <property type="entry name" value="Class I glutamine amidotransferase-like"/>
    <property type="match status" value="1"/>
</dbReference>
<name>A0A8H6Y3Y2_9AGAR</name>